<name>A0ABV0UM44_9TELE</name>
<dbReference type="Proteomes" id="UP001482620">
    <property type="component" value="Unassembled WGS sequence"/>
</dbReference>
<keyword evidence="2" id="KW-1185">Reference proteome</keyword>
<gene>
    <name evidence="1" type="ORF">ILYODFUR_033004</name>
</gene>
<evidence type="ECO:0000313" key="1">
    <source>
        <dbReference type="EMBL" id="MEQ2245919.1"/>
    </source>
</evidence>
<accession>A0ABV0UM44</accession>
<reference evidence="1 2" key="1">
    <citation type="submission" date="2021-06" db="EMBL/GenBank/DDBJ databases">
        <authorList>
            <person name="Palmer J.M."/>
        </authorList>
    </citation>
    <scope>NUCLEOTIDE SEQUENCE [LARGE SCALE GENOMIC DNA]</scope>
    <source>
        <strain evidence="2">if_2019</strain>
        <tissue evidence="1">Muscle</tissue>
    </source>
</reference>
<evidence type="ECO:0000313" key="2">
    <source>
        <dbReference type="Proteomes" id="UP001482620"/>
    </source>
</evidence>
<comment type="caution">
    <text evidence="1">The sequence shown here is derived from an EMBL/GenBank/DDBJ whole genome shotgun (WGS) entry which is preliminary data.</text>
</comment>
<sequence>MKESNPESPASASTSECMNEEILQVLLPLPDNAPSRGQQLPTPTVNSVGEALLQPPEVPVGIPESLRGQLVVLFNGLTKLLPGLSFCLCHRPGCGILGLTVPISSLRSPTSHPQSIGLLLQLNSIPYCWCPPSGLGIAATTGTADLTATGMGSSIDNGCGEHGPLGIWSKLS</sequence>
<proteinExistence type="predicted"/>
<organism evidence="1 2">
    <name type="scientific">Ilyodon furcidens</name>
    <name type="common">goldbreast splitfin</name>
    <dbReference type="NCBI Taxonomy" id="33524"/>
    <lineage>
        <taxon>Eukaryota</taxon>
        <taxon>Metazoa</taxon>
        <taxon>Chordata</taxon>
        <taxon>Craniata</taxon>
        <taxon>Vertebrata</taxon>
        <taxon>Euteleostomi</taxon>
        <taxon>Actinopterygii</taxon>
        <taxon>Neopterygii</taxon>
        <taxon>Teleostei</taxon>
        <taxon>Neoteleostei</taxon>
        <taxon>Acanthomorphata</taxon>
        <taxon>Ovalentaria</taxon>
        <taxon>Atherinomorphae</taxon>
        <taxon>Cyprinodontiformes</taxon>
        <taxon>Goodeidae</taxon>
        <taxon>Ilyodon</taxon>
    </lineage>
</organism>
<protein>
    <submittedName>
        <fullName evidence="1">Uncharacterized protein</fullName>
    </submittedName>
</protein>
<dbReference type="EMBL" id="JAHRIQ010075027">
    <property type="protein sequence ID" value="MEQ2245919.1"/>
    <property type="molecule type" value="Genomic_DNA"/>
</dbReference>